<dbReference type="UniPathway" id="UPA00378"/>
<evidence type="ECO:0000256" key="17">
    <source>
        <dbReference type="PIRSR" id="PIRSR605027-2"/>
    </source>
</evidence>
<dbReference type="GO" id="GO:0000139">
    <property type="term" value="C:Golgi membrane"/>
    <property type="evidence" value="ECO:0007669"/>
    <property type="project" value="UniProtKB-SubCell"/>
</dbReference>
<evidence type="ECO:0000256" key="4">
    <source>
        <dbReference type="ARBA" id="ARBA00007706"/>
    </source>
</evidence>
<feature type="region of interest" description="Disordered" evidence="21">
    <location>
        <begin position="102"/>
        <end position="130"/>
    </location>
</feature>
<keyword evidence="10 20" id="KW-1133">Transmembrane helix</keyword>
<evidence type="ECO:0000313" key="22">
    <source>
        <dbReference type="EMBL" id="KAG7163982.1"/>
    </source>
</evidence>
<keyword evidence="11 20" id="KW-0333">Golgi apparatus</keyword>
<evidence type="ECO:0000256" key="1">
    <source>
        <dbReference type="ARBA" id="ARBA00001936"/>
    </source>
</evidence>
<comment type="caution">
    <text evidence="22">The sequence shown here is derived from an EMBL/GenBank/DDBJ whole genome shotgun (WGS) entry which is preliminary data.</text>
</comment>
<evidence type="ECO:0000256" key="16">
    <source>
        <dbReference type="PIRSR" id="PIRSR605027-1"/>
    </source>
</evidence>
<keyword evidence="23" id="KW-1185">Reference proteome</keyword>
<dbReference type="InterPro" id="IPR029044">
    <property type="entry name" value="Nucleotide-diphossugar_trans"/>
</dbReference>
<proteinExistence type="inferred from homology"/>
<feature type="binding site" evidence="17">
    <location>
        <position position="259"/>
    </location>
    <ligand>
        <name>UDP-alpha-D-glucuronate</name>
        <dbReference type="ChEBI" id="CHEBI:58052"/>
    </ligand>
</feature>
<evidence type="ECO:0000256" key="9">
    <source>
        <dbReference type="ARBA" id="ARBA00022968"/>
    </source>
</evidence>
<evidence type="ECO:0000256" key="11">
    <source>
        <dbReference type="ARBA" id="ARBA00023034"/>
    </source>
</evidence>
<evidence type="ECO:0000256" key="2">
    <source>
        <dbReference type="ARBA" id="ARBA00004323"/>
    </source>
</evidence>
<evidence type="ECO:0000256" key="12">
    <source>
        <dbReference type="ARBA" id="ARBA00023136"/>
    </source>
</evidence>
<feature type="binding site" evidence="17">
    <location>
        <position position="190"/>
    </location>
    <ligand>
        <name>UDP-alpha-D-glucuronate</name>
        <dbReference type="ChEBI" id="CHEBI:58052"/>
    </ligand>
</feature>
<dbReference type="GO" id="GO:0005975">
    <property type="term" value="P:carbohydrate metabolic process"/>
    <property type="evidence" value="ECO:0007669"/>
    <property type="project" value="TreeGrafter"/>
</dbReference>
<evidence type="ECO:0000256" key="21">
    <source>
        <dbReference type="SAM" id="MobiDB-lite"/>
    </source>
</evidence>
<evidence type="ECO:0000256" key="8">
    <source>
        <dbReference type="ARBA" id="ARBA00022723"/>
    </source>
</evidence>
<evidence type="ECO:0000256" key="14">
    <source>
        <dbReference type="ARBA" id="ARBA00023211"/>
    </source>
</evidence>
<evidence type="ECO:0000256" key="19">
    <source>
        <dbReference type="PIRSR" id="PIRSR605027-6"/>
    </source>
</evidence>
<dbReference type="InterPro" id="IPR005027">
    <property type="entry name" value="Glyco_trans_43"/>
</dbReference>
<evidence type="ECO:0000256" key="3">
    <source>
        <dbReference type="ARBA" id="ARBA00004922"/>
    </source>
</evidence>
<keyword evidence="12 20" id="KW-0472">Membrane</keyword>
<dbReference type="PANTHER" id="PTHR10896:SF50">
    <property type="entry name" value="GALACTOSYLGALACTOSYLXYLOSYLPROTEIN 3-BETA-GLUCURONOSYLTRANSFERASE P"/>
    <property type="match status" value="1"/>
</dbReference>
<feature type="binding site" evidence="17">
    <location>
        <begin position="159"/>
        <end position="161"/>
    </location>
    <ligand>
        <name>UDP-alpha-D-glucuronate</name>
        <dbReference type="ChEBI" id="CHEBI:58052"/>
    </ligand>
</feature>
<feature type="binding site" evidence="17">
    <location>
        <begin position="392"/>
        <end position="394"/>
    </location>
    <ligand>
        <name>UDP-alpha-D-glucuronate</name>
        <dbReference type="ChEBI" id="CHEBI:58052"/>
    </ligand>
</feature>
<keyword evidence="6 20" id="KW-0808">Transferase</keyword>
<dbReference type="Proteomes" id="UP000747542">
    <property type="component" value="Unassembled WGS sequence"/>
</dbReference>
<dbReference type="AlphaFoldDB" id="A0A8J5JTD8"/>
<evidence type="ECO:0000256" key="18">
    <source>
        <dbReference type="PIRSR" id="PIRSR605027-3"/>
    </source>
</evidence>
<comment type="similarity">
    <text evidence="4 20">Belongs to the glycosyltransferase 43 family.</text>
</comment>
<feature type="region of interest" description="Disordered" evidence="21">
    <location>
        <begin position="50"/>
        <end position="71"/>
    </location>
</feature>
<dbReference type="Gene3D" id="3.90.550.10">
    <property type="entry name" value="Spore Coat Polysaccharide Biosynthesis Protein SpsA, Chain A"/>
    <property type="match status" value="1"/>
</dbReference>
<dbReference type="Pfam" id="PF03360">
    <property type="entry name" value="Glyco_transf_43"/>
    <property type="match status" value="1"/>
</dbReference>
<keyword evidence="7 20" id="KW-0812">Transmembrane</keyword>
<keyword evidence="8 18" id="KW-0479">Metal-binding</keyword>
<accession>A0A8J5JTD8</accession>
<evidence type="ECO:0000256" key="10">
    <source>
        <dbReference type="ARBA" id="ARBA00022989"/>
    </source>
</evidence>
<protein>
    <recommendedName>
        <fullName evidence="5 20">Galactosylgalactosylxylosylprotein 3-beta-glucuronosyltransferase</fullName>
        <ecNumber evidence="5 20">2.4.1.135</ecNumber>
    </recommendedName>
</protein>
<feature type="glycosylation site" description="N-linked (GlcNAc...) asparagine" evidence="19">
    <location>
        <position position="384"/>
    </location>
</feature>
<comment type="pathway">
    <text evidence="3 20">Protein modification; protein glycosylation.</text>
</comment>
<evidence type="ECO:0000256" key="6">
    <source>
        <dbReference type="ARBA" id="ARBA00022679"/>
    </source>
</evidence>
<dbReference type="GO" id="GO:0046872">
    <property type="term" value="F:metal ion binding"/>
    <property type="evidence" value="ECO:0007669"/>
    <property type="project" value="UniProtKB-KW"/>
</dbReference>
<feature type="binding site" evidence="18">
    <location>
        <position position="281"/>
    </location>
    <ligand>
        <name>Mn(2+)</name>
        <dbReference type="ChEBI" id="CHEBI:29035"/>
    </ligand>
</feature>
<evidence type="ECO:0000256" key="7">
    <source>
        <dbReference type="ARBA" id="ARBA00022692"/>
    </source>
</evidence>
<dbReference type="GO" id="GO:0015018">
    <property type="term" value="F:galactosylgalactosylxylosylprotein 3-beta-glucuronosyltransferase activity"/>
    <property type="evidence" value="ECO:0007669"/>
    <property type="project" value="UniProtKB-UniRule"/>
</dbReference>
<dbReference type="EMBL" id="JAHLQT010026055">
    <property type="protein sequence ID" value="KAG7163982.1"/>
    <property type="molecule type" value="Genomic_DNA"/>
</dbReference>
<feature type="transmembrane region" description="Helical" evidence="20">
    <location>
        <begin position="12"/>
        <end position="31"/>
    </location>
</feature>
<dbReference type="SUPFAM" id="SSF53448">
    <property type="entry name" value="Nucleotide-diphospho-sugar transferases"/>
    <property type="match status" value="1"/>
</dbReference>
<dbReference type="EC" id="2.4.1.135" evidence="5 20"/>
<comment type="subcellular location">
    <subcellularLocation>
        <location evidence="2 20">Golgi apparatus membrane</location>
        <topology evidence="2 20">Single-pass type II membrane protein</topology>
    </subcellularLocation>
</comment>
<evidence type="ECO:0000256" key="15">
    <source>
        <dbReference type="ARBA" id="ARBA00047979"/>
    </source>
</evidence>
<dbReference type="FunFam" id="3.90.550.10:FF:000044">
    <property type="entry name" value="Galactosylgalactosylxylosylprotein 3-beta-glucuronosyltransferase"/>
    <property type="match status" value="1"/>
</dbReference>
<dbReference type="CDD" id="cd00218">
    <property type="entry name" value="GlcAT-I"/>
    <property type="match status" value="1"/>
</dbReference>
<evidence type="ECO:0000313" key="23">
    <source>
        <dbReference type="Proteomes" id="UP000747542"/>
    </source>
</evidence>
<dbReference type="GO" id="GO:0050650">
    <property type="term" value="P:chondroitin sulfate proteoglycan biosynthetic process"/>
    <property type="evidence" value="ECO:0007669"/>
    <property type="project" value="TreeGrafter"/>
</dbReference>
<keyword evidence="14 18" id="KW-0464">Manganese</keyword>
<evidence type="ECO:0000256" key="5">
    <source>
        <dbReference type="ARBA" id="ARBA00012641"/>
    </source>
</evidence>
<feature type="active site" description="Proton donor/acceptor" evidence="16">
    <location>
        <position position="364"/>
    </location>
</feature>
<name>A0A8J5JTD8_HOMAM</name>
<evidence type="ECO:0000256" key="20">
    <source>
        <dbReference type="RuleBase" id="RU363127"/>
    </source>
</evidence>
<feature type="compositionally biased region" description="Polar residues" evidence="21">
    <location>
        <begin position="103"/>
        <end position="119"/>
    </location>
</feature>
<keyword evidence="13 19" id="KW-0325">Glycoprotein</keyword>
<feature type="compositionally biased region" description="Polar residues" evidence="21">
    <location>
        <begin position="58"/>
        <end position="71"/>
    </location>
</feature>
<gene>
    <name evidence="22" type="primary">GlcAT-P-L3</name>
    <name evidence="22" type="ORF">Hamer_G014440</name>
</gene>
<feature type="binding site" evidence="17">
    <location>
        <position position="254"/>
    </location>
    <ligand>
        <name>UDP-alpha-D-glucuronate</name>
        <dbReference type="ChEBI" id="CHEBI:58052"/>
    </ligand>
</feature>
<comment type="catalytic activity">
    <reaction evidence="15 20">
        <text>3-O-(beta-D-galactosyl-(1-&gt;3)-beta-D-galactosyl-(1-&gt;4)-beta-D-xylosyl)-L-seryl-[protein] + UDP-alpha-D-glucuronate = 3-O-(beta-D-GlcA-(1-&gt;3)-beta-D-Gal-(1-&gt;3)-beta-D-Gal-(1-&gt;4)-beta-D-Xyl)-L-seryl-[protein] + UDP + H(+)</text>
        <dbReference type="Rhea" id="RHEA:24168"/>
        <dbReference type="Rhea" id="RHEA-COMP:12571"/>
        <dbReference type="Rhea" id="RHEA-COMP:12573"/>
        <dbReference type="ChEBI" id="CHEBI:15378"/>
        <dbReference type="ChEBI" id="CHEBI:58052"/>
        <dbReference type="ChEBI" id="CHEBI:58223"/>
        <dbReference type="ChEBI" id="CHEBI:132090"/>
        <dbReference type="ChEBI" id="CHEBI:132093"/>
        <dbReference type="EC" id="2.4.1.135"/>
    </reaction>
</comment>
<keyword evidence="9 20" id="KW-0735">Signal-anchor</keyword>
<sequence>MTKQTCGGMVALFRTVVGVSLVSGLLVMLLWSEQQVGVKTPAHIHFHAHARGIPEGGPNSQDAQDTAPDSSFQSLSVKFGAPRTVLSSHNITFLGNKTVEAGVTTSPGHHEATGQSSHVPAQASHAPDTTTSINGSKLVFTIDQSDPSPATPKIYVITPTYRRPEQVAELTRLAQTLMLVPNLHWLVVEDAVAPTRRVLSFLDTCSVPHTYLLEFVVANKPLINKCYVPYRQPPSLAGRQGMASRRYKGANKPRGVSNRNAGLKWLKGHAKEGIIYFADDDNTYDYRIFQEIRETKQVSMFPVGLVTRLGVSSPIVSGGKIIGFYDGWIAGRKFPVDMAGFAVNVKFYLKKNAPLMPYNVGFEEDGFLKALKIKPEEIEPLADNCTKILVWHTRTVKSLPALKMPDSDKVTKTNLNYLKSQMVFQLPYGLS</sequence>
<comment type="cofactor">
    <cofactor evidence="1 18 20">
        <name>Mn(2+)</name>
        <dbReference type="ChEBI" id="CHEBI:29035"/>
    </cofactor>
</comment>
<reference evidence="22" key="1">
    <citation type="journal article" date="2021" name="Sci. Adv.">
        <title>The American lobster genome reveals insights on longevity, neural, and immune adaptations.</title>
        <authorList>
            <person name="Polinski J.M."/>
            <person name="Zimin A.V."/>
            <person name="Clark K.F."/>
            <person name="Kohn A.B."/>
            <person name="Sadowski N."/>
            <person name="Timp W."/>
            <person name="Ptitsyn A."/>
            <person name="Khanna P."/>
            <person name="Romanova D.Y."/>
            <person name="Williams P."/>
            <person name="Greenwood S.J."/>
            <person name="Moroz L.L."/>
            <person name="Walt D.R."/>
            <person name="Bodnar A.G."/>
        </authorList>
    </citation>
    <scope>NUCLEOTIDE SEQUENCE</scope>
    <source>
        <strain evidence="22">GMGI-L3</strain>
    </source>
</reference>
<organism evidence="22 23">
    <name type="scientific">Homarus americanus</name>
    <name type="common">American lobster</name>
    <dbReference type="NCBI Taxonomy" id="6706"/>
    <lineage>
        <taxon>Eukaryota</taxon>
        <taxon>Metazoa</taxon>
        <taxon>Ecdysozoa</taxon>
        <taxon>Arthropoda</taxon>
        <taxon>Crustacea</taxon>
        <taxon>Multicrustacea</taxon>
        <taxon>Malacostraca</taxon>
        <taxon>Eumalacostraca</taxon>
        <taxon>Eucarida</taxon>
        <taxon>Decapoda</taxon>
        <taxon>Pleocyemata</taxon>
        <taxon>Astacidea</taxon>
        <taxon>Nephropoidea</taxon>
        <taxon>Nephropidae</taxon>
        <taxon>Homarus</taxon>
    </lineage>
</organism>
<feature type="binding site" evidence="17">
    <location>
        <begin position="279"/>
        <end position="281"/>
    </location>
    <ligand>
        <name>UDP-alpha-D-glucuronate</name>
        <dbReference type="ChEBI" id="CHEBI:58052"/>
    </ligand>
</feature>
<dbReference type="PANTHER" id="PTHR10896">
    <property type="entry name" value="GALACTOSYLGALACTOSYLXYLOSYLPROTEIN 3-BETA-GLUCURONOSYLTRANSFERASE BETA-1,3-GLUCURONYLTRANSFERASE"/>
    <property type="match status" value="1"/>
</dbReference>
<evidence type="ECO:0000256" key="13">
    <source>
        <dbReference type="ARBA" id="ARBA00023180"/>
    </source>
</evidence>